<comment type="caution">
    <text evidence="2">The sequence shown here is derived from an EMBL/GenBank/DDBJ whole genome shotgun (WGS) entry which is preliminary data.</text>
</comment>
<organism evidence="2">
    <name type="scientific">Sesamum radiatum</name>
    <name type="common">Black benniseed</name>
    <dbReference type="NCBI Taxonomy" id="300843"/>
    <lineage>
        <taxon>Eukaryota</taxon>
        <taxon>Viridiplantae</taxon>
        <taxon>Streptophyta</taxon>
        <taxon>Embryophyta</taxon>
        <taxon>Tracheophyta</taxon>
        <taxon>Spermatophyta</taxon>
        <taxon>Magnoliopsida</taxon>
        <taxon>eudicotyledons</taxon>
        <taxon>Gunneridae</taxon>
        <taxon>Pentapetalae</taxon>
        <taxon>asterids</taxon>
        <taxon>lamiids</taxon>
        <taxon>Lamiales</taxon>
        <taxon>Pedaliaceae</taxon>
        <taxon>Sesamum</taxon>
    </lineage>
</organism>
<protein>
    <submittedName>
        <fullName evidence="2">Uncharacterized protein</fullName>
    </submittedName>
</protein>
<reference evidence="2" key="1">
    <citation type="submission" date="2020-06" db="EMBL/GenBank/DDBJ databases">
        <authorList>
            <person name="Li T."/>
            <person name="Hu X."/>
            <person name="Zhang T."/>
            <person name="Song X."/>
            <person name="Zhang H."/>
            <person name="Dai N."/>
            <person name="Sheng W."/>
            <person name="Hou X."/>
            <person name="Wei L."/>
        </authorList>
    </citation>
    <scope>NUCLEOTIDE SEQUENCE</scope>
    <source>
        <strain evidence="2">G02</strain>
        <tissue evidence="2">Leaf</tissue>
    </source>
</reference>
<reference evidence="2" key="2">
    <citation type="journal article" date="2024" name="Plant">
        <title>Genomic evolution and insights into agronomic trait innovations of Sesamum species.</title>
        <authorList>
            <person name="Miao H."/>
            <person name="Wang L."/>
            <person name="Qu L."/>
            <person name="Liu H."/>
            <person name="Sun Y."/>
            <person name="Le M."/>
            <person name="Wang Q."/>
            <person name="Wei S."/>
            <person name="Zheng Y."/>
            <person name="Lin W."/>
            <person name="Duan Y."/>
            <person name="Cao H."/>
            <person name="Xiong S."/>
            <person name="Wang X."/>
            <person name="Wei L."/>
            <person name="Li C."/>
            <person name="Ma Q."/>
            <person name="Ju M."/>
            <person name="Zhao R."/>
            <person name="Li G."/>
            <person name="Mu C."/>
            <person name="Tian Q."/>
            <person name="Mei H."/>
            <person name="Zhang T."/>
            <person name="Gao T."/>
            <person name="Zhang H."/>
        </authorList>
    </citation>
    <scope>NUCLEOTIDE SEQUENCE</scope>
    <source>
        <strain evidence="2">G02</strain>
    </source>
</reference>
<keyword evidence="1" id="KW-0732">Signal</keyword>
<dbReference type="EMBL" id="JACGWJ010000006">
    <property type="protein sequence ID" value="KAL0413359.1"/>
    <property type="molecule type" value="Genomic_DNA"/>
</dbReference>
<evidence type="ECO:0000256" key="1">
    <source>
        <dbReference type="SAM" id="SignalP"/>
    </source>
</evidence>
<feature type="signal peptide" evidence="1">
    <location>
        <begin position="1"/>
        <end position="29"/>
    </location>
</feature>
<feature type="chain" id="PRO_5043576442" evidence="1">
    <location>
        <begin position="30"/>
        <end position="116"/>
    </location>
</feature>
<sequence length="116" mass="12918">MSFSSGFFSAENLFLSLITTLTLDSSSTAQLLDLLPPPLMASPYLYPDSLSSKDNQKPKSSYLFSLFYYSVLCELDLRGYQNLRGSLPLWLSDCVALFSILQPCKFGCWPLTSVGH</sequence>
<accession>A0AAW2U8Z8</accession>
<evidence type="ECO:0000313" key="2">
    <source>
        <dbReference type="EMBL" id="KAL0413359.1"/>
    </source>
</evidence>
<dbReference type="AlphaFoldDB" id="A0AAW2U8Z8"/>
<name>A0AAW2U8Z8_SESRA</name>
<proteinExistence type="predicted"/>
<gene>
    <name evidence="2" type="ORF">Sradi_1537600</name>
</gene>